<feature type="active site" description="Charge relay system" evidence="2">
    <location>
        <position position="276"/>
    </location>
</feature>
<feature type="active site" description="Charge relay system" evidence="2">
    <location>
        <position position="303"/>
    </location>
</feature>
<protein>
    <submittedName>
        <fullName evidence="4">Alpha/beta hydrolase</fullName>
    </submittedName>
</protein>
<dbReference type="STRING" id="336566.ABB30_11255"/>
<evidence type="ECO:0000313" key="5">
    <source>
        <dbReference type="Proteomes" id="UP000050956"/>
    </source>
</evidence>
<comment type="similarity">
    <text evidence="1">Belongs to the AB hydrolase superfamily. AB hydrolase 4 family.</text>
</comment>
<name>A0A0R0D372_9GAMM</name>
<accession>A0A0R0D372</accession>
<dbReference type="PANTHER" id="PTHR10794">
    <property type="entry name" value="ABHYDROLASE DOMAIN-CONTAINING PROTEIN"/>
    <property type="match status" value="1"/>
</dbReference>
<dbReference type="PATRIC" id="fig|336566.3.peg.1672"/>
<dbReference type="SUPFAM" id="SSF53474">
    <property type="entry name" value="alpha/beta-Hydrolases"/>
    <property type="match status" value="1"/>
</dbReference>
<keyword evidence="4" id="KW-0378">Hydrolase</keyword>
<dbReference type="GO" id="GO:0034338">
    <property type="term" value="F:short-chain carboxylesterase activity"/>
    <property type="evidence" value="ECO:0007669"/>
    <property type="project" value="TreeGrafter"/>
</dbReference>
<dbReference type="OrthoDB" id="332676at2"/>
<keyword evidence="5" id="KW-1185">Reference proteome</keyword>
<comment type="caution">
    <text evidence="4">The sequence shown here is derived from an EMBL/GenBank/DDBJ whole genome shotgun (WGS) entry which is preliminary data.</text>
</comment>
<proteinExistence type="inferred from homology"/>
<dbReference type="EMBL" id="LDJM01000027">
    <property type="protein sequence ID" value="KRG75808.1"/>
    <property type="molecule type" value="Genomic_DNA"/>
</dbReference>
<dbReference type="Gene3D" id="3.40.50.1820">
    <property type="entry name" value="alpha/beta hydrolase"/>
    <property type="match status" value="1"/>
</dbReference>
<evidence type="ECO:0000256" key="1">
    <source>
        <dbReference type="ARBA" id="ARBA00010884"/>
    </source>
</evidence>
<dbReference type="Pfam" id="PF12146">
    <property type="entry name" value="Hydrolase_4"/>
    <property type="match status" value="1"/>
</dbReference>
<dbReference type="PANTHER" id="PTHR10794:SF63">
    <property type="entry name" value="ALPHA_BETA HYDROLASE 1, ISOFORM A"/>
    <property type="match status" value="1"/>
</dbReference>
<dbReference type="PIRSF" id="PIRSF005211">
    <property type="entry name" value="Ab_hydro_YheT"/>
    <property type="match status" value="1"/>
</dbReference>
<reference evidence="4 5" key="1">
    <citation type="submission" date="2015-05" db="EMBL/GenBank/DDBJ databases">
        <title>Genome sequencing and analysis of members of genus Stenotrophomonas.</title>
        <authorList>
            <person name="Patil P.P."/>
            <person name="Midha S."/>
            <person name="Patil P.B."/>
        </authorList>
    </citation>
    <scope>NUCLEOTIDE SEQUENCE [LARGE SCALE GENOMIC DNA]</scope>
    <source>
        <strain evidence="4 5">DSM 24757</strain>
    </source>
</reference>
<evidence type="ECO:0000259" key="3">
    <source>
        <dbReference type="Pfam" id="PF12146"/>
    </source>
</evidence>
<dbReference type="InterPro" id="IPR012020">
    <property type="entry name" value="ABHD4"/>
</dbReference>
<evidence type="ECO:0000256" key="2">
    <source>
        <dbReference type="PIRSR" id="PIRSR005211-1"/>
    </source>
</evidence>
<feature type="domain" description="Serine aminopeptidase S33" evidence="3">
    <location>
        <begin position="66"/>
        <end position="281"/>
    </location>
</feature>
<dbReference type="AlphaFoldDB" id="A0A0R0D372"/>
<gene>
    <name evidence="4" type="ORF">ABB30_11255</name>
</gene>
<dbReference type="InterPro" id="IPR029058">
    <property type="entry name" value="AB_hydrolase_fold"/>
</dbReference>
<dbReference type="GO" id="GO:0047372">
    <property type="term" value="F:monoacylglycerol lipase activity"/>
    <property type="evidence" value="ECO:0007669"/>
    <property type="project" value="TreeGrafter"/>
</dbReference>
<feature type="active site" description="Charge relay system" evidence="2">
    <location>
        <position position="149"/>
    </location>
</feature>
<dbReference type="RefSeq" id="WP_057638401.1">
    <property type="nucleotide sequence ID" value="NZ_LDJM01000027.1"/>
</dbReference>
<dbReference type="Proteomes" id="UP000050956">
    <property type="component" value="Unassembled WGS sequence"/>
</dbReference>
<dbReference type="InterPro" id="IPR050960">
    <property type="entry name" value="AB_hydrolase_4_sf"/>
</dbReference>
<sequence>MLQPAYRPPTWLRNGHLQSLLSSSRLRQRRGAGLLQQLGADNHELLLDGGNGVRLQGWYSQLPGRTPQALVVLLHGWEGSAQSGYMRMTSARLLEAGFAVVRLNFRDHGDTLHLNPGLFHSARLDEVVNATADIARRYPHLPLSAAGFSLGGNFALRLARAAPQAGIALQRVAAVCPVLDPARTMDQLERGSALYARYFHRKWTGSLRRKRALFPELMAACDEQVLGQDLRSLTAWLATRYAGFERVEDYFDAYSIAGTRMAGLQVPVSVLMAADDPVIPLHSFRDWALPAHSQLLVSPWGGHCGFIENLHGDGWAERWVCERLQQKPD</sequence>
<evidence type="ECO:0000313" key="4">
    <source>
        <dbReference type="EMBL" id="KRG75808.1"/>
    </source>
</evidence>
<organism evidence="4 5">
    <name type="scientific">Stenotrophomonas ginsengisoli</name>
    <dbReference type="NCBI Taxonomy" id="336566"/>
    <lineage>
        <taxon>Bacteria</taxon>
        <taxon>Pseudomonadati</taxon>
        <taxon>Pseudomonadota</taxon>
        <taxon>Gammaproteobacteria</taxon>
        <taxon>Lysobacterales</taxon>
        <taxon>Lysobacteraceae</taxon>
        <taxon>Stenotrophomonas</taxon>
    </lineage>
</organism>
<dbReference type="InterPro" id="IPR022742">
    <property type="entry name" value="Hydrolase_4"/>
</dbReference>